<dbReference type="Gene3D" id="3.90.1530.10">
    <property type="entry name" value="Conserved hypothetical protein from pyrococcus furiosus pfu- 392566-001, ParB domain"/>
    <property type="match status" value="1"/>
</dbReference>
<protein>
    <submittedName>
        <fullName evidence="3">Chromosome partitioning protein ParB</fullName>
    </submittedName>
</protein>
<dbReference type="InterPro" id="IPR011111">
    <property type="entry name" value="Plasmid_RepB"/>
</dbReference>
<comment type="caution">
    <text evidence="3">The sequence shown here is derived from an EMBL/GenBank/DDBJ whole genome shotgun (WGS) entry which is preliminary data.</text>
</comment>
<dbReference type="Pfam" id="PF07506">
    <property type="entry name" value="RepB"/>
    <property type="match status" value="1"/>
</dbReference>
<feature type="non-terminal residue" evidence="3">
    <location>
        <position position="245"/>
    </location>
</feature>
<evidence type="ECO:0000313" key="3">
    <source>
        <dbReference type="EMBL" id="EBO4967688.1"/>
    </source>
</evidence>
<reference evidence="3" key="1">
    <citation type="submission" date="2018-06" db="EMBL/GenBank/DDBJ databases">
        <authorList>
            <consortium name="PulseNet: The National Subtyping Network for Foodborne Disease Surveillance"/>
            <person name="Tarr C.L."/>
            <person name="Trees E."/>
            <person name="Katz L.S."/>
            <person name="Carleton-Romer H.A."/>
            <person name="Stroika S."/>
            <person name="Kucerova Z."/>
            <person name="Roache K.F."/>
            <person name="Sabol A.L."/>
            <person name="Besser J."/>
            <person name="Gerner-Smidt P."/>
        </authorList>
    </citation>
    <scope>NUCLEOTIDE SEQUENCE</scope>
    <source>
        <strain evidence="3">PNUSAS037973</strain>
    </source>
</reference>
<dbReference type="InterPro" id="IPR036086">
    <property type="entry name" value="ParB/Sulfiredoxin_sf"/>
</dbReference>
<sequence>MIQIRFGDNFIYLETNKLIPSKELLENVKRSHKYHQIVTSIESLGIIEPIIVFYDKDKDVTKILDGHLRVEALKDLGIEKAPCILSSIDDAFTPNKQVNHINVVEEHRMIIKSLAKVSIEKLSAALGISVDAIKDKANVMNGIDPSVIAKLSDKPIPKATFDVLRKMKPIRQIEAVGTMINFDNYSKKFAMSILDATPASMIVNKGKNTPYKKDIKKTILRLEQEMATTSEETKKLQTEYGSDML</sequence>
<dbReference type="GO" id="GO:0005694">
    <property type="term" value="C:chromosome"/>
    <property type="evidence" value="ECO:0007669"/>
    <property type="project" value="TreeGrafter"/>
</dbReference>
<dbReference type="AlphaFoldDB" id="A0A5U0QV37"/>
<dbReference type="PANTHER" id="PTHR33375:SF1">
    <property type="entry name" value="CHROMOSOME-PARTITIONING PROTEIN PARB-RELATED"/>
    <property type="match status" value="1"/>
</dbReference>
<feature type="domain" description="ParB-like N-terminal" evidence="2">
    <location>
        <begin position="11"/>
        <end position="104"/>
    </location>
</feature>
<evidence type="ECO:0000256" key="1">
    <source>
        <dbReference type="SAM" id="Coils"/>
    </source>
</evidence>
<accession>A0A5U0QV37</accession>
<organism evidence="3">
    <name type="scientific">Salmonella enterica</name>
    <name type="common">Salmonella choleraesuis</name>
    <dbReference type="NCBI Taxonomy" id="28901"/>
    <lineage>
        <taxon>Bacteria</taxon>
        <taxon>Pseudomonadati</taxon>
        <taxon>Pseudomonadota</taxon>
        <taxon>Gammaproteobacteria</taxon>
        <taxon>Enterobacterales</taxon>
        <taxon>Enterobacteriaceae</taxon>
        <taxon>Salmonella</taxon>
    </lineage>
</organism>
<dbReference type="EMBL" id="AAGIRW010000190">
    <property type="protein sequence ID" value="EBO4967688.1"/>
    <property type="molecule type" value="Genomic_DNA"/>
</dbReference>
<evidence type="ECO:0000259" key="2">
    <source>
        <dbReference type="SMART" id="SM00470"/>
    </source>
</evidence>
<dbReference type="InterPro" id="IPR003115">
    <property type="entry name" value="ParB_N"/>
</dbReference>
<dbReference type="PANTHER" id="PTHR33375">
    <property type="entry name" value="CHROMOSOME-PARTITIONING PROTEIN PARB-RELATED"/>
    <property type="match status" value="1"/>
</dbReference>
<dbReference type="SMART" id="SM00470">
    <property type="entry name" value="ParB"/>
    <property type="match status" value="1"/>
</dbReference>
<gene>
    <name evidence="3" type="ORF">DO374_24980</name>
</gene>
<name>A0A5U0QV37_SALER</name>
<keyword evidence="1" id="KW-0175">Coiled coil</keyword>
<proteinExistence type="predicted"/>
<dbReference type="GO" id="GO:0045881">
    <property type="term" value="P:positive regulation of sporulation resulting in formation of a cellular spore"/>
    <property type="evidence" value="ECO:0007669"/>
    <property type="project" value="TreeGrafter"/>
</dbReference>
<dbReference type="Pfam" id="PF02195">
    <property type="entry name" value="ParB_N"/>
    <property type="match status" value="1"/>
</dbReference>
<dbReference type="SUPFAM" id="SSF110849">
    <property type="entry name" value="ParB/Sulfiredoxin"/>
    <property type="match status" value="1"/>
</dbReference>
<dbReference type="InterPro" id="IPR050336">
    <property type="entry name" value="Chromosome_partition/occlusion"/>
</dbReference>
<dbReference type="GO" id="GO:0007059">
    <property type="term" value="P:chromosome segregation"/>
    <property type="evidence" value="ECO:0007669"/>
    <property type="project" value="TreeGrafter"/>
</dbReference>
<feature type="coiled-coil region" evidence="1">
    <location>
        <begin position="212"/>
        <end position="239"/>
    </location>
</feature>